<dbReference type="CDD" id="cd07197">
    <property type="entry name" value="nitrilase"/>
    <property type="match status" value="1"/>
</dbReference>
<dbReference type="RefSeq" id="WP_176301988.1">
    <property type="nucleotide sequence ID" value="NZ_JABWCV010000001.1"/>
</dbReference>
<dbReference type="InterPro" id="IPR050345">
    <property type="entry name" value="Aliph_Amidase/BUP"/>
</dbReference>
<dbReference type="InterPro" id="IPR036526">
    <property type="entry name" value="C-N_Hydrolase_sf"/>
</dbReference>
<feature type="domain" description="CN hydrolase" evidence="2">
    <location>
        <begin position="9"/>
        <end position="252"/>
    </location>
</feature>
<dbReference type="SUPFAM" id="SSF56317">
    <property type="entry name" value="Carbon-nitrogen hydrolase"/>
    <property type="match status" value="1"/>
</dbReference>
<evidence type="ECO:0000256" key="1">
    <source>
        <dbReference type="ARBA" id="ARBA00022801"/>
    </source>
</evidence>
<dbReference type="Pfam" id="PF00795">
    <property type="entry name" value="CN_hydrolase"/>
    <property type="match status" value="1"/>
</dbReference>
<dbReference type="PANTHER" id="PTHR43674:SF2">
    <property type="entry name" value="BETA-UREIDOPROPIONASE"/>
    <property type="match status" value="1"/>
</dbReference>
<comment type="caution">
    <text evidence="3">The sequence shown here is derived from an EMBL/GenBank/DDBJ whole genome shotgun (WGS) entry which is preliminary data.</text>
</comment>
<gene>
    <name evidence="3" type="ORF">HUO07_00900</name>
</gene>
<dbReference type="GO" id="GO:0033388">
    <property type="term" value="P:putrescine biosynthetic process from arginine"/>
    <property type="evidence" value="ECO:0007669"/>
    <property type="project" value="TreeGrafter"/>
</dbReference>
<name>A0A7Y6V6Z7_9GAMM</name>
<sequence length="264" mass="27660">MTTTTAAPITIALAQLPISKAAVDENLQTHLTYIERAAALGANMVAFPELSLTGYELALLSQLAMPRNDKIFATLTAAAVATNTVVIAGCPLHNPNGKPYIAAVICFPNGEHTFYLKQHLHEGEDVYCAPGHESGLINVNGTRIALAVCADFTHPSHAANAAAQQADVYLASALISPGGYAKDAELLAAIAQRHQFPVLLANHVSITGGWQTCGNSGGWNAAGELAVSAPGTQPSLVLCRIHHGAITGSVEVMTHTHYKELVID</sequence>
<dbReference type="GO" id="GO:0050126">
    <property type="term" value="F:N-carbamoylputrescine amidase activity"/>
    <property type="evidence" value="ECO:0007669"/>
    <property type="project" value="TreeGrafter"/>
</dbReference>
<keyword evidence="1 3" id="KW-0378">Hydrolase</keyword>
<dbReference type="EMBL" id="JABWCV010000001">
    <property type="protein sequence ID" value="NVF12734.1"/>
    <property type="molecule type" value="Genomic_DNA"/>
</dbReference>
<evidence type="ECO:0000313" key="3">
    <source>
        <dbReference type="EMBL" id="NVF12734.1"/>
    </source>
</evidence>
<evidence type="ECO:0000259" key="2">
    <source>
        <dbReference type="PROSITE" id="PS50263"/>
    </source>
</evidence>
<dbReference type="PANTHER" id="PTHR43674">
    <property type="entry name" value="NITRILASE C965.09-RELATED"/>
    <property type="match status" value="1"/>
</dbReference>
<dbReference type="InterPro" id="IPR003010">
    <property type="entry name" value="C-N_Hydrolase"/>
</dbReference>
<accession>A0A7Y6V6Z7</accession>
<proteinExistence type="predicted"/>
<keyword evidence="4" id="KW-1185">Reference proteome</keyword>
<protein>
    <submittedName>
        <fullName evidence="3">Carbon-nitrogen hydrolase family protein</fullName>
    </submittedName>
</protein>
<dbReference type="Gene3D" id="3.60.110.10">
    <property type="entry name" value="Carbon-nitrogen hydrolase"/>
    <property type="match status" value="1"/>
</dbReference>
<dbReference type="PROSITE" id="PS50263">
    <property type="entry name" value="CN_HYDROLASE"/>
    <property type="match status" value="1"/>
</dbReference>
<dbReference type="Proteomes" id="UP000589984">
    <property type="component" value="Unassembled WGS sequence"/>
</dbReference>
<evidence type="ECO:0000313" key="4">
    <source>
        <dbReference type="Proteomes" id="UP000589984"/>
    </source>
</evidence>
<dbReference type="AlphaFoldDB" id="A0A7Y6V6Z7"/>
<organism evidence="3 4">
    <name type="scientific">Vreelandella maris</name>
    <dbReference type="NCBI Taxonomy" id="2729617"/>
    <lineage>
        <taxon>Bacteria</taxon>
        <taxon>Pseudomonadati</taxon>
        <taxon>Pseudomonadota</taxon>
        <taxon>Gammaproteobacteria</taxon>
        <taxon>Oceanospirillales</taxon>
        <taxon>Halomonadaceae</taxon>
        <taxon>Vreelandella</taxon>
    </lineage>
</organism>
<reference evidence="3 4" key="1">
    <citation type="submission" date="2020-06" db="EMBL/GenBank/DDBJ databases">
        <title>Halomonas sp. QX-1 draft genome sequence.</title>
        <authorList>
            <person name="Qiu X."/>
        </authorList>
    </citation>
    <scope>NUCLEOTIDE SEQUENCE [LARGE SCALE GENOMIC DNA]</scope>
    <source>
        <strain evidence="3 4">QX-1</strain>
    </source>
</reference>